<organism evidence="3 4">
    <name type="scientific">Catenulispora acidiphila (strain DSM 44928 / JCM 14897 / NBRC 102108 / NRRL B-24433 / ID139908)</name>
    <dbReference type="NCBI Taxonomy" id="479433"/>
    <lineage>
        <taxon>Bacteria</taxon>
        <taxon>Bacillati</taxon>
        <taxon>Actinomycetota</taxon>
        <taxon>Actinomycetes</taxon>
        <taxon>Catenulisporales</taxon>
        <taxon>Catenulisporaceae</taxon>
        <taxon>Catenulispora</taxon>
    </lineage>
</organism>
<dbReference type="Proteomes" id="UP000000851">
    <property type="component" value="Chromosome"/>
</dbReference>
<keyword evidence="1" id="KW-1133">Transmembrane helix</keyword>
<dbReference type="EMBL" id="CP001700">
    <property type="protein sequence ID" value="ACU77414.1"/>
    <property type="molecule type" value="Genomic_DNA"/>
</dbReference>
<evidence type="ECO:0000313" key="3">
    <source>
        <dbReference type="EMBL" id="ACU77414.1"/>
    </source>
</evidence>
<keyword evidence="1" id="KW-0812">Transmembrane</keyword>
<accession>C7PYU2</accession>
<dbReference type="STRING" id="479433.Caci_8595"/>
<proteinExistence type="predicted"/>
<gene>
    <name evidence="3" type="ordered locus">Caci_8595</name>
</gene>
<dbReference type="InParanoid" id="C7PYU2"/>
<feature type="domain" description="TadE-like" evidence="2">
    <location>
        <begin position="10"/>
        <end position="50"/>
    </location>
</feature>
<name>C7PYU2_CATAD</name>
<dbReference type="RefSeq" id="WP_015797139.1">
    <property type="nucleotide sequence ID" value="NC_013131.1"/>
</dbReference>
<dbReference type="AlphaFoldDB" id="C7PYU2"/>
<protein>
    <submittedName>
        <fullName evidence="3">TadE family protein</fullName>
    </submittedName>
</protein>
<evidence type="ECO:0000256" key="1">
    <source>
        <dbReference type="SAM" id="Phobius"/>
    </source>
</evidence>
<dbReference type="KEGG" id="cai:Caci_8595"/>
<sequence length="128" mass="13439">MTSPWRNDEGSAAAEMTLMAPLLVLLVVAVVQFGVWLHATHTAQAIAAQALQTARVSEGTAVAGREQAEALLTAAGRRLVLHSSVDVVRDAQRARVTIHGQAQQVLPFLSLPVNVSVAGPVERLTTAG</sequence>
<feature type="transmembrane region" description="Helical" evidence="1">
    <location>
        <begin position="20"/>
        <end position="39"/>
    </location>
</feature>
<reference evidence="3 4" key="1">
    <citation type="journal article" date="2009" name="Stand. Genomic Sci.">
        <title>Complete genome sequence of Catenulispora acidiphila type strain (ID 139908).</title>
        <authorList>
            <person name="Copeland A."/>
            <person name="Lapidus A."/>
            <person name="Glavina Del Rio T."/>
            <person name="Nolan M."/>
            <person name="Lucas S."/>
            <person name="Chen F."/>
            <person name="Tice H."/>
            <person name="Cheng J.F."/>
            <person name="Bruce D."/>
            <person name="Goodwin L."/>
            <person name="Pitluck S."/>
            <person name="Mikhailova N."/>
            <person name="Pati A."/>
            <person name="Ivanova N."/>
            <person name="Mavromatis K."/>
            <person name="Chen A."/>
            <person name="Palaniappan K."/>
            <person name="Chain P."/>
            <person name="Land M."/>
            <person name="Hauser L."/>
            <person name="Chang Y.J."/>
            <person name="Jeffries C.D."/>
            <person name="Chertkov O."/>
            <person name="Brettin T."/>
            <person name="Detter J.C."/>
            <person name="Han C."/>
            <person name="Ali Z."/>
            <person name="Tindall B.J."/>
            <person name="Goker M."/>
            <person name="Bristow J."/>
            <person name="Eisen J.A."/>
            <person name="Markowitz V."/>
            <person name="Hugenholtz P."/>
            <person name="Kyrpides N.C."/>
            <person name="Klenk H.P."/>
        </authorList>
    </citation>
    <scope>NUCLEOTIDE SEQUENCE [LARGE SCALE GENOMIC DNA]</scope>
    <source>
        <strain evidence="4">DSM 44928 / JCM 14897 / NBRC 102108 / NRRL B-24433 / ID139908</strain>
    </source>
</reference>
<dbReference type="Pfam" id="PF07811">
    <property type="entry name" value="TadE"/>
    <property type="match status" value="1"/>
</dbReference>
<dbReference type="InterPro" id="IPR012495">
    <property type="entry name" value="TadE-like_dom"/>
</dbReference>
<keyword evidence="1" id="KW-0472">Membrane</keyword>
<dbReference type="HOGENOM" id="CLU_117215_3_1_11"/>
<evidence type="ECO:0000313" key="4">
    <source>
        <dbReference type="Proteomes" id="UP000000851"/>
    </source>
</evidence>
<evidence type="ECO:0000259" key="2">
    <source>
        <dbReference type="Pfam" id="PF07811"/>
    </source>
</evidence>
<keyword evidence="4" id="KW-1185">Reference proteome</keyword>